<evidence type="ECO:0000313" key="2">
    <source>
        <dbReference type="EMBL" id="TFF19837.1"/>
    </source>
</evidence>
<reference evidence="2 3" key="1">
    <citation type="submission" date="2019-03" db="EMBL/GenBank/DDBJ databases">
        <title>Jiella endophytica sp. nov., a novel endophytic bacterium isolated from root of Ficus microcarpa Linn. f.</title>
        <authorList>
            <person name="Tuo L."/>
        </authorList>
    </citation>
    <scope>NUCLEOTIDE SEQUENCE [LARGE SCALE GENOMIC DNA]</scope>
    <source>
        <strain evidence="2 3">CBS5Q-3</strain>
    </source>
</reference>
<name>A0A4Y8RDD6_9HYPH</name>
<evidence type="ECO:0000256" key="1">
    <source>
        <dbReference type="SAM" id="SignalP"/>
    </source>
</evidence>
<proteinExistence type="predicted"/>
<dbReference type="Proteomes" id="UP000298179">
    <property type="component" value="Unassembled WGS sequence"/>
</dbReference>
<dbReference type="AlphaFoldDB" id="A0A4Y8RDD6"/>
<sequence>MSRRLAQQAPAALLARLLVAGVVLLSALSGPALAQVPDHAPGTICFTEHFWCWASPPGIPGNECFCPSIAGPQAGTLG</sequence>
<dbReference type="OrthoDB" id="8456419at2"/>
<gene>
    <name evidence="2" type="ORF">E3C22_19385</name>
</gene>
<organism evidence="2 3">
    <name type="scientific">Jiella endophytica</name>
    <dbReference type="NCBI Taxonomy" id="2558362"/>
    <lineage>
        <taxon>Bacteria</taxon>
        <taxon>Pseudomonadati</taxon>
        <taxon>Pseudomonadota</taxon>
        <taxon>Alphaproteobacteria</taxon>
        <taxon>Hyphomicrobiales</taxon>
        <taxon>Aurantimonadaceae</taxon>
        <taxon>Jiella</taxon>
    </lineage>
</organism>
<keyword evidence="3" id="KW-1185">Reference proteome</keyword>
<feature type="signal peptide" evidence="1">
    <location>
        <begin position="1"/>
        <end position="34"/>
    </location>
</feature>
<evidence type="ECO:0000313" key="3">
    <source>
        <dbReference type="Proteomes" id="UP000298179"/>
    </source>
</evidence>
<accession>A0A4Y8RDD6</accession>
<dbReference type="EMBL" id="SOZD01000006">
    <property type="protein sequence ID" value="TFF19837.1"/>
    <property type="molecule type" value="Genomic_DNA"/>
</dbReference>
<dbReference type="RefSeq" id="WP_134763518.1">
    <property type="nucleotide sequence ID" value="NZ_SOZD01000006.1"/>
</dbReference>
<keyword evidence="1" id="KW-0732">Signal</keyword>
<protein>
    <submittedName>
        <fullName evidence="2">Uncharacterized protein</fullName>
    </submittedName>
</protein>
<comment type="caution">
    <text evidence="2">The sequence shown here is derived from an EMBL/GenBank/DDBJ whole genome shotgun (WGS) entry which is preliminary data.</text>
</comment>
<feature type="chain" id="PRO_5021444184" evidence="1">
    <location>
        <begin position="35"/>
        <end position="78"/>
    </location>
</feature>